<dbReference type="EMBL" id="BAAACZ010000024">
    <property type="protein sequence ID" value="GAA0468880.1"/>
    <property type="molecule type" value="Genomic_DNA"/>
</dbReference>
<evidence type="ECO:0000256" key="5">
    <source>
        <dbReference type="ARBA" id="ARBA00023163"/>
    </source>
</evidence>
<evidence type="ECO:0000256" key="4">
    <source>
        <dbReference type="ARBA" id="ARBA00022695"/>
    </source>
</evidence>
<proteinExistence type="inferred from homology"/>
<comment type="function">
    <text evidence="6">Participates in both the initiation and recycling phases of transcription. In the presence of the delta subunit, RNAP displays an increased specificity of transcription, a decreased affinity for nucleic acids, and an increased efficiency of RNA synthesis because of enhanced recycling.</text>
</comment>
<evidence type="ECO:0000256" key="6">
    <source>
        <dbReference type="HAMAP-Rule" id="MF_00357"/>
    </source>
</evidence>
<keyword evidence="5 6" id="KW-0804">Transcription</keyword>
<reference evidence="10" key="1">
    <citation type="journal article" date="2019" name="Int. J. Syst. Evol. Microbiol.">
        <title>The Global Catalogue of Microorganisms (GCM) 10K type strain sequencing project: providing services to taxonomists for standard genome sequencing and annotation.</title>
        <authorList>
            <consortium name="The Broad Institute Genomics Platform"/>
            <consortium name="The Broad Institute Genome Sequencing Center for Infectious Disease"/>
            <person name="Wu L."/>
            <person name="Ma J."/>
        </authorList>
    </citation>
    <scope>NUCLEOTIDE SEQUENCE [LARGE SCALE GENOMIC DNA]</scope>
    <source>
        <strain evidence="10">JCM 14193</strain>
    </source>
</reference>
<dbReference type="Gene3D" id="1.10.10.1250">
    <property type="entry name" value="RNA polymerase, subunit delta, N-terminal domain"/>
    <property type="match status" value="1"/>
</dbReference>
<dbReference type="InterPro" id="IPR038087">
    <property type="entry name" value="RNAP_delta_N_dom_sf"/>
</dbReference>
<dbReference type="Pfam" id="PF05066">
    <property type="entry name" value="HARE-HTH"/>
    <property type="match status" value="1"/>
</dbReference>
<protein>
    <recommendedName>
        <fullName evidence="6">Probable DNA-directed RNA polymerase subunit delta</fullName>
    </recommendedName>
    <alternativeName>
        <fullName evidence="6">RNAP delta factor</fullName>
    </alternativeName>
</protein>
<gene>
    <name evidence="6" type="primary">rpoE</name>
    <name evidence="9" type="ORF">GCM10008935_25930</name>
</gene>
<feature type="compositionally biased region" description="Acidic residues" evidence="7">
    <location>
        <begin position="113"/>
        <end position="144"/>
    </location>
</feature>
<accession>A0ABP3K0W0</accession>
<evidence type="ECO:0000313" key="9">
    <source>
        <dbReference type="EMBL" id="GAA0468880.1"/>
    </source>
</evidence>
<comment type="similarity">
    <text evidence="1 6">Belongs to the RpoE family.</text>
</comment>
<sequence length="160" mass="18760">MSLVKYNNEEVKELSMIDIAYEIMLDENQAKNFQDIFKIVAEAKEFTQEQKEQYISQLYTDLNIDGRFLSVGSNLWGLKHWYPFDQTVEDAFVAEEKPKKKKKKKKSAKAEEPVEEEETLLDDELEADSEEDEESEEVFEDEVDNLEKDLDKGDEDEEDS</sequence>
<dbReference type="InterPro" id="IPR007759">
    <property type="entry name" value="Asxl_HARE-HTH"/>
</dbReference>
<name>A0ABP3K0W0_9BACI</name>
<dbReference type="PROSITE" id="PS51913">
    <property type="entry name" value="HTH_HARE"/>
    <property type="match status" value="1"/>
</dbReference>
<comment type="caution">
    <text evidence="9">The sequence shown here is derived from an EMBL/GenBank/DDBJ whole genome shotgun (WGS) entry which is preliminary data.</text>
</comment>
<keyword evidence="2 6" id="KW-0240">DNA-directed RNA polymerase</keyword>
<evidence type="ECO:0000259" key="8">
    <source>
        <dbReference type="PROSITE" id="PS51913"/>
    </source>
</evidence>
<dbReference type="Proteomes" id="UP001500740">
    <property type="component" value="Unassembled WGS sequence"/>
</dbReference>
<evidence type="ECO:0000256" key="7">
    <source>
        <dbReference type="SAM" id="MobiDB-lite"/>
    </source>
</evidence>
<feature type="region of interest" description="Disordered" evidence="7">
    <location>
        <begin position="96"/>
        <end position="160"/>
    </location>
</feature>
<comment type="subunit">
    <text evidence="6">RNAP is composed of a core of 2 alpha, a beta and a beta' subunits. The core is associated with a delta subunit and one of several sigma factors.</text>
</comment>
<dbReference type="RefSeq" id="WP_343784212.1">
    <property type="nucleotide sequence ID" value="NZ_BAAACZ010000024.1"/>
</dbReference>
<organism evidence="9 10">
    <name type="scientific">Alkalibacillus silvisoli</name>
    <dbReference type="NCBI Taxonomy" id="392823"/>
    <lineage>
        <taxon>Bacteria</taxon>
        <taxon>Bacillati</taxon>
        <taxon>Bacillota</taxon>
        <taxon>Bacilli</taxon>
        <taxon>Bacillales</taxon>
        <taxon>Bacillaceae</taxon>
        <taxon>Alkalibacillus</taxon>
    </lineage>
</organism>
<feature type="domain" description="HTH HARE-type" evidence="8">
    <location>
        <begin position="14"/>
        <end position="81"/>
    </location>
</feature>
<dbReference type="InterPro" id="IPR029757">
    <property type="entry name" value="RpoE"/>
</dbReference>
<evidence type="ECO:0000313" key="10">
    <source>
        <dbReference type="Proteomes" id="UP001500740"/>
    </source>
</evidence>
<evidence type="ECO:0000256" key="2">
    <source>
        <dbReference type="ARBA" id="ARBA00022478"/>
    </source>
</evidence>
<dbReference type="HAMAP" id="MF_00357">
    <property type="entry name" value="RNApol_bact_RpoE"/>
    <property type="match status" value="1"/>
</dbReference>
<keyword evidence="10" id="KW-1185">Reference proteome</keyword>
<keyword evidence="4 6" id="KW-0548">Nucleotidyltransferase</keyword>
<dbReference type="NCBIfam" id="TIGR04567">
    <property type="entry name" value="RNAP_delt_lowGC"/>
    <property type="match status" value="1"/>
</dbReference>
<evidence type="ECO:0000256" key="1">
    <source>
        <dbReference type="ARBA" id="ARBA00009828"/>
    </source>
</evidence>
<evidence type="ECO:0000256" key="3">
    <source>
        <dbReference type="ARBA" id="ARBA00022679"/>
    </source>
</evidence>
<keyword evidence="3 6" id="KW-0808">Transferase</keyword>